<feature type="region of interest" description="Disordered" evidence="6">
    <location>
        <begin position="1"/>
        <end position="37"/>
    </location>
</feature>
<dbReference type="GO" id="GO:0034399">
    <property type="term" value="C:nuclear periphery"/>
    <property type="evidence" value="ECO:0007669"/>
    <property type="project" value="TreeGrafter"/>
</dbReference>
<organism evidence="9 10">
    <name type="scientific">Thermothielavioides terrestris</name>
    <dbReference type="NCBI Taxonomy" id="2587410"/>
    <lineage>
        <taxon>Eukaryota</taxon>
        <taxon>Fungi</taxon>
        <taxon>Dikarya</taxon>
        <taxon>Ascomycota</taxon>
        <taxon>Pezizomycotina</taxon>
        <taxon>Sordariomycetes</taxon>
        <taxon>Sordariomycetidae</taxon>
        <taxon>Sordariales</taxon>
        <taxon>Chaetomiaceae</taxon>
        <taxon>Thermothielavioides</taxon>
    </lineage>
</organism>
<dbReference type="GO" id="GO:0005680">
    <property type="term" value="C:anaphase-promoting complex"/>
    <property type="evidence" value="ECO:0007669"/>
    <property type="project" value="InterPro"/>
</dbReference>
<dbReference type="GO" id="GO:0051301">
    <property type="term" value="P:cell division"/>
    <property type="evidence" value="ECO:0007669"/>
    <property type="project" value="UniProtKB-KW"/>
</dbReference>
<evidence type="ECO:0000259" key="8">
    <source>
        <dbReference type="Pfam" id="PF12896"/>
    </source>
</evidence>
<dbReference type="PANTHER" id="PTHR13260:SF0">
    <property type="entry name" value="ANAPHASE-PROMOTING COMPLEX SUBUNIT 4"/>
    <property type="match status" value="1"/>
</dbReference>
<name>A0A3S4D568_9PEZI</name>
<dbReference type="Gene3D" id="2.130.10.10">
    <property type="entry name" value="YVTN repeat-like/Quinoprotein amine dehydrogenase"/>
    <property type="match status" value="1"/>
</dbReference>
<evidence type="ECO:0000313" key="9">
    <source>
        <dbReference type="EMBL" id="SPQ22924.1"/>
    </source>
</evidence>
<evidence type="ECO:0000256" key="1">
    <source>
        <dbReference type="ARBA" id="ARBA00016067"/>
    </source>
</evidence>
<dbReference type="AlphaFoldDB" id="A0A3S4D568"/>
<dbReference type="InterPro" id="IPR024790">
    <property type="entry name" value="APC4_long_dom"/>
</dbReference>
<feature type="domain" description="Anaphase-promoting complex subunit 4 long" evidence="8">
    <location>
        <begin position="314"/>
        <end position="380"/>
    </location>
</feature>
<evidence type="ECO:0000256" key="4">
    <source>
        <dbReference type="ARBA" id="ARBA00022786"/>
    </source>
</evidence>
<dbReference type="SUPFAM" id="SSF63829">
    <property type="entry name" value="Calcium-dependent phosphotriesterase"/>
    <property type="match status" value="1"/>
</dbReference>
<dbReference type="Pfam" id="PF12894">
    <property type="entry name" value="ANAPC4_WD40"/>
    <property type="match status" value="1"/>
</dbReference>
<evidence type="ECO:0000313" key="10">
    <source>
        <dbReference type="Proteomes" id="UP000289323"/>
    </source>
</evidence>
<evidence type="ECO:0000256" key="3">
    <source>
        <dbReference type="ARBA" id="ARBA00022776"/>
    </source>
</evidence>
<dbReference type="InterPro" id="IPR024977">
    <property type="entry name" value="Apc4-like_WD40_dom"/>
</dbReference>
<evidence type="ECO:0000256" key="6">
    <source>
        <dbReference type="SAM" id="MobiDB-lite"/>
    </source>
</evidence>
<dbReference type="GO" id="GO:0031145">
    <property type="term" value="P:anaphase-promoting complex-dependent catabolic process"/>
    <property type="evidence" value="ECO:0007669"/>
    <property type="project" value="InterPro"/>
</dbReference>
<dbReference type="Proteomes" id="UP000289323">
    <property type="component" value="Unassembled WGS sequence"/>
</dbReference>
<sequence length="727" mass="80231">MTTPTTAATSDPNAQEQQQQEQQHDTALPVPPNPPQLPLLGTTALASPVPTRGTLLLACNPAIDLTATAGDGGAALHVWRAGDQLVSKHVERGRRVEAVRWKADGQFLAAGWSDGVVRLMGLESSKAVHHIRVCEAQAGAASAGEAGKIEFIAWSRNVVGERSRGRRGGKEDDGPRGGMDRRMLLDGDRTADVAVDLPHELTFLEIETSLPKLSPLPVSGGSGDDMFLFSTTASLEFVFRPCKAEDADDVHVMVVGTADGGIHLSIYDSFVIGTLRHSPRGDGIFQLCGHSSRPEVSTHALLLRPQSGDGTALYLVPMDLTFLRHSPVNLSLLASKTTTLQNLLRYLKQTQSHMVSEWKSSRELPSRFMLGVQDGLKKMANGEMTGHKRWEKAVVSGLTSLRSLVHENFMPALERCAIILSRLLGIARFHDSEEGLGFDKGQIKKLIDIVSCLTMVAHRVLTTVMDELEHFHAFSTWLRFEIDKQGSPSANEELSEKEATMDHVKVLSYIQHYLTKNPLALYFDEVAKEDYLRDQEMIEPGPSLLDLLDKQLQEQEAGRPYMKVLPRVDFLVNYLTSRANVVFKGIAEAEKQSVQFGPATEVSIGSKIWKHDVWMNRKDKKDSTTAVFTALVPEDGRAEKEPSSVLLRIAYNSANVRYQEYTPGQRPPVVALTERVGSYFAFSDVAGFTPGQMEVQRPSKLRGEMPARVCLLGHDRAMYKVYTFPAD</sequence>
<keyword evidence="3" id="KW-0498">Mitosis</keyword>
<evidence type="ECO:0000259" key="7">
    <source>
        <dbReference type="Pfam" id="PF12894"/>
    </source>
</evidence>
<dbReference type="InterPro" id="IPR015943">
    <property type="entry name" value="WD40/YVTN_repeat-like_dom_sf"/>
</dbReference>
<protein>
    <recommendedName>
        <fullName evidence="1">Anaphase-promoting complex subunit 4</fullName>
    </recommendedName>
</protein>
<reference evidence="9 10" key="1">
    <citation type="submission" date="2018-04" db="EMBL/GenBank/DDBJ databases">
        <authorList>
            <person name="Huttner S."/>
            <person name="Dainat J."/>
        </authorList>
    </citation>
    <scope>NUCLEOTIDE SEQUENCE [LARGE SCALE GENOMIC DNA]</scope>
</reference>
<feature type="domain" description="Anaphase-promoting complex subunit 4 long" evidence="8">
    <location>
        <begin position="385"/>
        <end position="485"/>
    </location>
</feature>
<feature type="compositionally biased region" description="Polar residues" evidence="6">
    <location>
        <begin position="1"/>
        <end position="14"/>
    </location>
</feature>
<dbReference type="Pfam" id="PF12896">
    <property type="entry name" value="ANAPC4"/>
    <property type="match status" value="2"/>
</dbReference>
<keyword evidence="2" id="KW-0132">Cell division</keyword>
<dbReference type="GO" id="GO:0070979">
    <property type="term" value="P:protein K11-linked ubiquitination"/>
    <property type="evidence" value="ECO:0007669"/>
    <property type="project" value="TreeGrafter"/>
</dbReference>
<keyword evidence="5" id="KW-0131">Cell cycle</keyword>
<dbReference type="EMBL" id="OUUZ01000009">
    <property type="protein sequence ID" value="SPQ22924.1"/>
    <property type="molecule type" value="Genomic_DNA"/>
</dbReference>
<proteinExistence type="predicted"/>
<accession>A0A3S4D568</accession>
<evidence type="ECO:0000256" key="2">
    <source>
        <dbReference type="ARBA" id="ARBA00022618"/>
    </source>
</evidence>
<keyword evidence="4" id="KW-0833">Ubl conjugation pathway</keyword>
<gene>
    <name evidence="9" type="ORF">TT172_LOCUS5343</name>
</gene>
<dbReference type="InterPro" id="IPR024789">
    <property type="entry name" value="APC4"/>
</dbReference>
<dbReference type="PANTHER" id="PTHR13260">
    <property type="entry name" value="ANAPHASE PROMOTING COMPLEX SUBUNIT 4 APC4"/>
    <property type="match status" value="1"/>
</dbReference>
<feature type="domain" description="Anaphase-promoting complex subunit 4-like WD40" evidence="7">
    <location>
        <begin position="60"/>
        <end position="156"/>
    </location>
</feature>
<evidence type="ECO:0000256" key="5">
    <source>
        <dbReference type="ARBA" id="ARBA00023306"/>
    </source>
</evidence>